<evidence type="ECO:0000256" key="2">
    <source>
        <dbReference type="ARBA" id="ARBA00022679"/>
    </source>
</evidence>
<name>A0A6H5HBQ1_9HEMI</name>
<protein>
    <submittedName>
        <fullName evidence="3">Uncharacterized protein</fullName>
    </submittedName>
</protein>
<accession>A0A6H5HBQ1</accession>
<evidence type="ECO:0000313" key="4">
    <source>
        <dbReference type="Proteomes" id="UP000479000"/>
    </source>
</evidence>
<gene>
    <name evidence="3" type="ORF">NTEN_LOCUS18437</name>
</gene>
<proteinExistence type="predicted"/>
<reference evidence="3 4" key="1">
    <citation type="submission" date="2020-02" db="EMBL/GenBank/DDBJ databases">
        <authorList>
            <person name="Ferguson B K."/>
        </authorList>
    </citation>
    <scope>NUCLEOTIDE SEQUENCE [LARGE SCALE GENOMIC DNA]</scope>
</reference>
<dbReference type="InterPro" id="IPR035902">
    <property type="entry name" value="Nuc_phospho_transferase"/>
</dbReference>
<dbReference type="Gene3D" id="1.20.970.50">
    <property type="match status" value="1"/>
</dbReference>
<keyword evidence="4" id="KW-1185">Reference proteome</keyword>
<keyword evidence="1" id="KW-0328">Glycosyltransferase</keyword>
<evidence type="ECO:0000256" key="1">
    <source>
        <dbReference type="ARBA" id="ARBA00022676"/>
    </source>
</evidence>
<organism evidence="3 4">
    <name type="scientific">Nesidiocoris tenuis</name>
    <dbReference type="NCBI Taxonomy" id="355587"/>
    <lineage>
        <taxon>Eukaryota</taxon>
        <taxon>Metazoa</taxon>
        <taxon>Ecdysozoa</taxon>
        <taxon>Arthropoda</taxon>
        <taxon>Hexapoda</taxon>
        <taxon>Insecta</taxon>
        <taxon>Pterygota</taxon>
        <taxon>Neoptera</taxon>
        <taxon>Paraneoptera</taxon>
        <taxon>Hemiptera</taxon>
        <taxon>Heteroptera</taxon>
        <taxon>Panheteroptera</taxon>
        <taxon>Cimicomorpha</taxon>
        <taxon>Miridae</taxon>
        <taxon>Dicyphina</taxon>
        <taxon>Nesidiocoris</taxon>
    </lineage>
</organism>
<keyword evidence="2" id="KW-0808">Transferase</keyword>
<evidence type="ECO:0000313" key="3">
    <source>
        <dbReference type="EMBL" id="CAB0013893.1"/>
    </source>
</evidence>
<dbReference type="Proteomes" id="UP000479000">
    <property type="component" value="Unassembled WGS sequence"/>
</dbReference>
<dbReference type="GO" id="GO:0016757">
    <property type="term" value="F:glycosyltransferase activity"/>
    <property type="evidence" value="ECO:0007669"/>
    <property type="project" value="UniProtKB-KW"/>
</dbReference>
<dbReference type="AlphaFoldDB" id="A0A6H5HBQ1"/>
<sequence>MGTRPPDVLAHPQAEHPIFSVTQLLRRADMNRHAGAKNFIHPQLRTWAWVLVHRQSIHPRVCSFLGQITLHNIGSVKTFITIGLLLETRLSTNQAKRPFRLGGPPVYHPFKTLSAIKKTVVIDSMELTIAHDVFVSVLLERAYNSYTNSSANMLGFEKDLFKIIPISQVLQESQCSMEGCHTLTRITCSLNASYQIYAKKNPKVNGSIVIVLKSRIGTELQKKLFLIHIYSESLPEQVSVCPCVRVSSIVRPRGLAVTLFMFAGSILAKKAAAGVQNLILDIKVGRAALFNNIEDAKRLAYKMALQG</sequence>
<dbReference type="SUPFAM" id="SSF52418">
    <property type="entry name" value="Nucleoside phosphorylase/phosphoribosyltransferase catalytic domain"/>
    <property type="match status" value="1"/>
</dbReference>
<dbReference type="EMBL" id="CADCXU010027038">
    <property type="protein sequence ID" value="CAB0013893.1"/>
    <property type="molecule type" value="Genomic_DNA"/>
</dbReference>
<dbReference type="OrthoDB" id="445007at2759"/>